<dbReference type="PANTHER" id="PTHR10704">
    <property type="entry name" value="CARBOHYDRATE SULFOTRANSFERASE"/>
    <property type="match status" value="1"/>
</dbReference>
<dbReference type="AlphaFoldDB" id="A0ABD0JIF8"/>
<sequence length="361" mass="42314">MYSRQTQRRLLLLLLLPAAWLIYASFTGTGGSDTRKGGKIILMTYGRSGSSFTSDIIQRHPDVFYTFEPLHNLLRRHIGMMEDKNNFWYSNQTRDRYDRESVSIMEVFLSCSYETMRSNDINNYQLRNSKDSRLLWGCAQLKRNFTALAILDCFLYARRICASRPVNLVKTIRFRGSAAAEMMARHDELKILYLIRDPRGTINSQRRVFRNFDRNQIQNFSKEYCQRFREDLVNLEPLFDKYPDRMKLLRYETLAENPMKVSEEMYKFLGLEFTADVRDFVFNITSAGQRSKNAYGTSKPNSTEAAYAWRRGVTLFEAQTIDATCSDIYLKLGYLPVHSEQELRSWNYSLKRSVVFHGTVI</sequence>
<organism evidence="2 3">
    <name type="scientific">Batillaria attramentaria</name>
    <dbReference type="NCBI Taxonomy" id="370345"/>
    <lineage>
        <taxon>Eukaryota</taxon>
        <taxon>Metazoa</taxon>
        <taxon>Spiralia</taxon>
        <taxon>Lophotrochozoa</taxon>
        <taxon>Mollusca</taxon>
        <taxon>Gastropoda</taxon>
        <taxon>Caenogastropoda</taxon>
        <taxon>Sorbeoconcha</taxon>
        <taxon>Cerithioidea</taxon>
        <taxon>Batillariidae</taxon>
        <taxon>Batillaria</taxon>
    </lineage>
</organism>
<accession>A0ABD0JIF8</accession>
<keyword evidence="1" id="KW-0732">Signal</keyword>
<dbReference type="Proteomes" id="UP001519460">
    <property type="component" value="Unassembled WGS sequence"/>
</dbReference>
<dbReference type="Pfam" id="PF13469">
    <property type="entry name" value="Sulfotransfer_3"/>
    <property type="match status" value="1"/>
</dbReference>
<dbReference type="Gene3D" id="3.40.50.300">
    <property type="entry name" value="P-loop containing nucleotide triphosphate hydrolases"/>
    <property type="match status" value="1"/>
</dbReference>
<name>A0ABD0JIF8_9CAEN</name>
<reference evidence="2 3" key="1">
    <citation type="journal article" date="2023" name="Sci. Data">
        <title>Genome assembly of the Korean intertidal mud-creeper Batillaria attramentaria.</title>
        <authorList>
            <person name="Patra A.K."/>
            <person name="Ho P.T."/>
            <person name="Jun S."/>
            <person name="Lee S.J."/>
            <person name="Kim Y."/>
            <person name="Won Y.J."/>
        </authorList>
    </citation>
    <scope>NUCLEOTIDE SEQUENCE [LARGE SCALE GENOMIC DNA]</scope>
    <source>
        <strain evidence="2">Wonlab-2016</strain>
    </source>
</reference>
<dbReference type="SUPFAM" id="SSF52540">
    <property type="entry name" value="P-loop containing nucleoside triphosphate hydrolases"/>
    <property type="match status" value="1"/>
</dbReference>
<dbReference type="InterPro" id="IPR027417">
    <property type="entry name" value="P-loop_NTPase"/>
</dbReference>
<dbReference type="InterPro" id="IPR051135">
    <property type="entry name" value="Gal/GlcNAc/GalNAc_ST"/>
</dbReference>
<comment type="caution">
    <text evidence="2">The sequence shown here is derived from an EMBL/GenBank/DDBJ whole genome shotgun (WGS) entry which is preliminary data.</text>
</comment>
<feature type="signal peptide" evidence="1">
    <location>
        <begin position="1"/>
        <end position="24"/>
    </location>
</feature>
<dbReference type="PANTHER" id="PTHR10704:SF44">
    <property type="entry name" value="LD35051P-RELATED"/>
    <property type="match status" value="1"/>
</dbReference>
<protein>
    <recommendedName>
        <fullName evidence="4">Sulfotransferase</fullName>
    </recommendedName>
</protein>
<evidence type="ECO:0000313" key="2">
    <source>
        <dbReference type="EMBL" id="KAK7474621.1"/>
    </source>
</evidence>
<evidence type="ECO:0000313" key="3">
    <source>
        <dbReference type="Proteomes" id="UP001519460"/>
    </source>
</evidence>
<evidence type="ECO:0008006" key="4">
    <source>
        <dbReference type="Google" id="ProtNLM"/>
    </source>
</evidence>
<dbReference type="EMBL" id="JACVVK020000431">
    <property type="protein sequence ID" value="KAK7474621.1"/>
    <property type="molecule type" value="Genomic_DNA"/>
</dbReference>
<feature type="chain" id="PRO_5044884627" description="Sulfotransferase" evidence="1">
    <location>
        <begin position="25"/>
        <end position="361"/>
    </location>
</feature>
<evidence type="ECO:0000256" key="1">
    <source>
        <dbReference type="SAM" id="SignalP"/>
    </source>
</evidence>
<keyword evidence="3" id="KW-1185">Reference proteome</keyword>
<gene>
    <name evidence="2" type="ORF">BaRGS_00034150</name>
</gene>
<proteinExistence type="predicted"/>